<dbReference type="EMBL" id="CP093313">
    <property type="protein sequence ID" value="UWZ85253.1"/>
    <property type="molecule type" value="Genomic_DNA"/>
</dbReference>
<evidence type="ECO:0000313" key="2">
    <source>
        <dbReference type="Proteomes" id="UP001059380"/>
    </source>
</evidence>
<dbReference type="RefSeq" id="WP_260794771.1">
    <property type="nucleotide sequence ID" value="NZ_CP093313.1"/>
</dbReference>
<dbReference type="Proteomes" id="UP001059380">
    <property type="component" value="Chromosome"/>
</dbReference>
<evidence type="ECO:0008006" key="3">
    <source>
        <dbReference type="Google" id="ProtNLM"/>
    </source>
</evidence>
<protein>
    <recommendedName>
        <fullName evidence="3">HNH endonuclease</fullName>
    </recommendedName>
</protein>
<dbReference type="KEGG" id="orp:MOP44_04755"/>
<sequence>MMDEEGNFVGEICHIEAAKTGGERFRAAMTDEERRSFDNLLLLCHRHHVVTNNVHKFSVSKLKEMKAAHERKFSQIEEKMNATITDHSLESEAAEATTLIGILGTPDEHRPGEVKRMRKYASRVRELPIETRRLLSIAVRRAYEKATREHDLGGLGSATVNPFEVQKATGLTDDEIREQVRILSDHKLASVDDDEGIGRWTMYIYGEGHWSRLPEDIAGFCKAQGISLDEIFVNLRFDLLDLKGE</sequence>
<reference evidence="1" key="1">
    <citation type="submission" date="2021-04" db="EMBL/GenBank/DDBJ databases">
        <title>Phylogenetic analysis of Acidobacteriaceae.</title>
        <authorList>
            <person name="Qiu L."/>
            <person name="Zhang Q."/>
        </authorList>
    </citation>
    <scope>NUCLEOTIDE SEQUENCE</scope>
    <source>
        <strain evidence="1">DSM 25168</strain>
    </source>
</reference>
<accession>A0A9J7BW66</accession>
<keyword evidence="2" id="KW-1185">Reference proteome</keyword>
<proteinExistence type="predicted"/>
<dbReference type="AlphaFoldDB" id="A0A9J7BW66"/>
<gene>
    <name evidence="1" type="ORF">MOP44_04755</name>
</gene>
<evidence type="ECO:0000313" key="1">
    <source>
        <dbReference type="EMBL" id="UWZ85253.1"/>
    </source>
</evidence>
<organism evidence="1 2">
    <name type="scientific">Occallatibacter riparius</name>
    <dbReference type="NCBI Taxonomy" id="1002689"/>
    <lineage>
        <taxon>Bacteria</taxon>
        <taxon>Pseudomonadati</taxon>
        <taxon>Acidobacteriota</taxon>
        <taxon>Terriglobia</taxon>
        <taxon>Terriglobales</taxon>
        <taxon>Acidobacteriaceae</taxon>
        <taxon>Occallatibacter</taxon>
    </lineage>
</organism>
<name>A0A9J7BW66_9BACT</name>